<comment type="caution">
    <text evidence="1">The sequence shown here is derived from an EMBL/GenBank/DDBJ whole genome shotgun (WGS) entry which is preliminary data.</text>
</comment>
<dbReference type="EMBL" id="CM055097">
    <property type="protein sequence ID" value="KAJ7552800.1"/>
    <property type="molecule type" value="Genomic_DNA"/>
</dbReference>
<proteinExistence type="predicted"/>
<gene>
    <name evidence="1" type="ORF">O6H91_06G070600</name>
</gene>
<evidence type="ECO:0000313" key="1">
    <source>
        <dbReference type="EMBL" id="KAJ7552800.1"/>
    </source>
</evidence>
<reference evidence="2" key="1">
    <citation type="journal article" date="2024" name="Proc. Natl. Acad. Sci. U.S.A.">
        <title>Extraordinary preservation of gene collinearity over three hundred million years revealed in homosporous lycophytes.</title>
        <authorList>
            <person name="Li C."/>
            <person name="Wickell D."/>
            <person name="Kuo L.Y."/>
            <person name="Chen X."/>
            <person name="Nie B."/>
            <person name="Liao X."/>
            <person name="Peng D."/>
            <person name="Ji J."/>
            <person name="Jenkins J."/>
            <person name="Williams M."/>
            <person name="Shu S."/>
            <person name="Plott C."/>
            <person name="Barry K."/>
            <person name="Rajasekar S."/>
            <person name="Grimwood J."/>
            <person name="Han X."/>
            <person name="Sun S."/>
            <person name="Hou Z."/>
            <person name="He W."/>
            <person name="Dai G."/>
            <person name="Sun C."/>
            <person name="Schmutz J."/>
            <person name="Leebens-Mack J.H."/>
            <person name="Li F.W."/>
            <person name="Wang L."/>
        </authorList>
    </citation>
    <scope>NUCLEOTIDE SEQUENCE [LARGE SCALE GENOMIC DNA]</scope>
    <source>
        <strain evidence="2">cv. PW_Plant_1</strain>
    </source>
</reference>
<name>A0ACC2DFA9_DIPCM</name>
<evidence type="ECO:0000313" key="2">
    <source>
        <dbReference type="Proteomes" id="UP001162992"/>
    </source>
</evidence>
<keyword evidence="2" id="KW-1185">Reference proteome</keyword>
<accession>A0ACC2DFA9</accession>
<protein>
    <submittedName>
        <fullName evidence="1">Uncharacterized protein</fullName>
    </submittedName>
</protein>
<sequence>MNGTQAMVAVLFSCNGPNGMNFPISIISFGSAPLYSTVTSWINHAGWGGVCGGVANDPPCNVLNFPLYRIDCPSNSVFVGLPAIPNGALANYSLDLFRIQECFNLPL</sequence>
<organism evidence="1 2">
    <name type="scientific">Diphasiastrum complanatum</name>
    <name type="common">Issler's clubmoss</name>
    <name type="synonym">Lycopodium complanatum</name>
    <dbReference type="NCBI Taxonomy" id="34168"/>
    <lineage>
        <taxon>Eukaryota</taxon>
        <taxon>Viridiplantae</taxon>
        <taxon>Streptophyta</taxon>
        <taxon>Embryophyta</taxon>
        <taxon>Tracheophyta</taxon>
        <taxon>Lycopodiopsida</taxon>
        <taxon>Lycopodiales</taxon>
        <taxon>Lycopodiaceae</taxon>
        <taxon>Lycopodioideae</taxon>
        <taxon>Diphasiastrum</taxon>
    </lineage>
</organism>
<dbReference type="Proteomes" id="UP001162992">
    <property type="component" value="Chromosome 6"/>
</dbReference>